<dbReference type="InterPro" id="IPR051772">
    <property type="entry name" value="Gastrokine"/>
</dbReference>
<feature type="non-terminal residue" evidence="3">
    <location>
        <position position="208"/>
    </location>
</feature>
<name>A0A8X8BIN7_POLSE</name>
<sequence length="208" mass="23422">MAGCSSRPIPPCRQVEPSLQYGGVLKTSRALWTLESLFTALLDTMGVAAGRPRDYLPYAQESPLQVVRITFQDQHGSGVNQSALLEKHGDLLTYHVTSHSNHTTVVLFDLHNKLLCYKPGHRETCFLRKIEASNLESVQNILSPSQHTVDHFWLQINQTRYVTEFLGIQGKAHVDPLTLPKAFQTLCEHLPIFLTRKMDGEYSYSESG</sequence>
<gene>
    <name evidence="3" type="primary">Bricd5</name>
    <name evidence="3" type="ORF">GTO96_0007669</name>
</gene>
<dbReference type="AlphaFoldDB" id="A0A8X8BIN7"/>
<evidence type="ECO:0000256" key="1">
    <source>
        <dbReference type="ARBA" id="ARBA00023157"/>
    </source>
</evidence>
<evidence type="ECO:0000313" key="3">
    <source>
        <dbReference type="EMBL" id="KAG2455892.1"/>
    </source>
</evidence>
<evidence type="ECO:0000313" key="4">
    <source>
        <dbReference type="Proteomes" id="UP000886611"/>
    </source>
</evidence>
<keyword evidence="1" id="KW-1015">Disulfide bond</keyword>
<dbReference type="Gene3D" id="3.30.390.150">
    <property type="match status" value="1"/>
</dbReference>
<proteinExistence type="predicted"/>
<protein>
    <submittedName>
        <fullName evidence="3">BRID5 protein</fullName>
    </submittedName>
</protein>
<dbReference type="InterPro" id="IPR007084">
    <property type="entry name" value="BRICHOS_dom"/>
</dbReference>
<dbReference type="EMBL" id="JAATIS010009265">
    <property type="protein sequence ID" value="KAG2455892.1"/>
    <property type="molecule type" value="Genomic_DNA"/>
</dbReference>
<dbReference type="SMART" id="SM01039">
    <property type="entry name" value="BRICHOS"/>
    <property type="match status" value="1"/>
</dbReference>
<evidence type="ECO:0000259" key="2">
    <source>
        <dbReference type="PROSITE" id="PS50869"/>
    </source>
</evidence>
<feature type="non-terminal residue" evidence="3">
    <location>
        <position position="1"/>
    </location>
</feature>
<dbReference type="PROSITE" id="PS50869">
    <property type="entry name" value="BRICHOS"/>
    <property type="match status" value="1"/>
</dbReference>
<reference evidence="3 4" key="1">
    <citation type="journal article" date="2021" name="Cell">
        <title>Tracing the genetic footprints of vertebrate landing in non-teleost ray-finned fishes.</title>
        <authorList>
            <person name="Bi X."/>
            <person name="Wang K."/>
            <person name="Yang L."/>
            <person name="Pan H."/>
            <person name="Jiang H."/>
            <person name="Wei Q."/>
            <person name="Fang M."/>
            <person name="Yu H."/>
            <person name="Zhu C."/>
            <person name="Cai Y."/>
            <person name="He Y."/>
            <person name="Gan X."/>
            <person name="Zeng H."/>
            <person name="Yu D."/>
            <person name="Zhu Y."/>
            <person name="Jiang H."/>
            <person name="Qiu Q."/>
            <person name="Yang H."/>
            <person name="Zhang Y.E."/>
            <person name="Wang W."/>
            <person name="Zhu M."/>
            <person name="He S."/>
            <person name="Zhang G."/>
        </authorList>
    </citation>
    <scope>NUCLEOTIDE SEQUENCE [LARGE SCALE GENOMIC DNA]</scope>
    <source>
        <strain evidence="3">Bchr_013</strain>
    </source>
</reference>
<dbReference type="Pfam" id="PF04089">
    <property type="entry name" value="BRICHOS"/>
    <property type="match status" value="1"/>
</dbReference>
<dbReference type="Proteomes" id="UP000886611">
    <property type="component" value="Unassembled WGS sequence"/>
</dbReference>
<accession>A0A8X8BIN7</accession>
<comment type="caution">
    <text evidence="3">The sequence shown here is derived from an EMBL/GenBank/DDBJ whole genome shotgun (WGS) entry which is preliminary data.</text>
</comment>
<organism evidence="3 4">
    <name type="scientific">Polypterus senegalus</name>
    <name type="common">Senegal bichir</name>
    <dbReference type="NCBI Taxonomy" id="55291"/>
    <lineage>
        <taxon>Eukaryota</taxon>
        <taxon>Metazoa</taxon>
        <taxon>Chordata</taxon>
        <taxon>Craniata</taxon>
        <taxon>Vertebrata</taxon>
        <taxon>Euteleostomi</taxon>
        <taxon>Actinopterygii</taxon>
        <taxon>Polypteriformes</taxon>
        <taxon>Polypteridae</taxon>
        <taxon>Polypterus</taxon>
    </lineage>
</organism>
<feature type="domain" description="BRICHOS" evidence="2">
    <location>
        <begin position="98"/>
        <end position="195"/>
    </location>
</feature>
<keyword evidence="4" id="KW-1185">Reference proteome</keyword>
<dbReference type="PANTHER" id="PTHR16483">
    <property type="entry name" value="GASTROKINE 1"/>
    <property type="match status" value="1"/>
</dbReference>